<dbReference type="SUPFAM" id="SSF141371">
    <property type="entry name" value="PilZ domain-like"/>
    <property type="match status" value="1"/>
</dbReference>
<evidence type="ECO:0000313" key="3">
    <source>
        <dbReference type="Proteomes" id="UP000185783"/>
    </source>
</evidence>
<accession>A0A1U7JEX4</accession>
<comment type="caution">
    <text evidence="2">The sequence shown here is derived from an EMBL/GenBank/DDBJ whole genome shotgun (WGS) entry which is preliminary data.</text>
</comment>
<organism evidence="2 3">
    <name type="scientific">Pseudovibrio exalbescens</name>
    <dbReference type="NCBI Taxonomy" id="197461"/>
    <lineage>
        <taxon>Bacteria</taxon>
        <taxon>Pseudomonadati</taxon>
        <taxon>Pseudomonadota</taxon>
        <taxon>Alphaproteobacteria</taxon>
        <taxon>Hyphomicrobiales</taxon>
        <taxon>Stappiaceae</taxon>
        <taxon>Pseudovibrio</taxon>
    </lineage>
</organism>
<sequence length="102" mass="10989">MLPKPRLIEMENRSHPRRACRWPAVLLAQPFNRACIVEDVGKGGCRISVNPRGLEQGTHVVVNVASRGKRFEGVIRWLGGDEVGIAFEGAGAGLASALTPSE</sequence>
<dbReference type="Pfam" id="PF07238">
    <property type="entry name" value="PilZ"/>
    <property type="match status" value="1"/>
</dbReference>
<feature type="domain" description="PilZ" evidence="1">
    <location>
        <begin position="11"/>
        <end position="89"/>
    </location>
</feature>
<dbReference type="Gene3D" id="2.40.10.220">
    <property type="entry name" value="predicted glycosyltransferase like domains"/>
    <property type="match status" value="1"/>
</dbReference>
<evidence type="ECO:0000259" key="1">
    <source>
        <dbReference type="Pfam" id="PF07238"/>
    </source>
</evidence>
<dbReference type="AlphaFoldDB" id="A0A1U7JEX4"/>
<dbReference type="EMBL" id="LVVZ01000020">
    <property type="protein sequence ID" value="OKL43306.1"/>
    <property type="molecule type" value="Genomic_DNA"/>
</dbReference>
<evidence type="ECO:0000313" key="2">
    <source>
        <dbReference type="EMBL" id="OKL43306.1"/>
    </source>
</evidence>
<dbReference type="InterPro" id="IPR009875">
    <property type="entry name" value="PilZ_domain"/>
</dbReference>
<proteinExistence type="predicted"/>
<dbReference type="Proteomes" id="UP000185783">
    <property type="component" value="Unassembled WGS sequence"/>
</dbReference>
<gene>
    <name evidence="2" type="ORF">A3843_13850</name>
</gene>
<reference evidence="2 3" key="1">
    <citation type="submission" date="2016-03" db="EMBL/GenBank/DDBJ databases">
        <title>Genome sequence of Nesiotobacter sp. nov., a moderately halophilic alphaproteobacterium isolated from the Yellow Sea, China.</title>
        <authorList>
            <person name="Zhang G."/>
            <person name="Zhang R."/>
        </authorList>
    </citation>
    <scope>NUCLEOTIDE SEQUENCE [LARGE SCALE GENOMIC DNA]</scope>
    <source>
        <strain evidence="2 3">WB1-6</strain>
    </source>
</reference>
<dbReference type="RefSeq" id="WP_051269208.1">
    <property type="nucleotide sequence ID" value="NZ_LVVZ01000020.1"/>
</dbReference>
<dbReference type="GO" id="GO:0035438">
    <property type="term" value="F:cyclic-di-GMP binding"/>
    <property type="evidence" value="ECO:0007669"/>
    <property type="project" value="InterPro"/>
</dbReference>
<protein>
    <recommendedName>
        <fullName evidence="1">PilZ domain-containing protein</fullName>
    </recommendedName>
</protein>
<keyword evidence="3" id="KW-1185">Reference proteome</keyword>
<name>A0A1U7JEX4_9HYPH</name>